<organism evidence="2 3">
    <name type="scientific">Halomonas shengliensis</name>
    <dbReference type="NCBI Taxonomy" id="419597"/>
    <lineage>
        <taxon>Bacteria</taxon>
        <taxon>Pseudomonadati</taxon>
        <taxon>Pseudomonadota</taxon>
        <taxon>Gammaproteobacteria</taxon>
        <taxon>Oceanospirillales</taxon>
        <taxon>Halomonadaceae</taxon>
        <taxon>Halomonas</taxon>
    </lineage>
</organism>
<evidence type="ECO:0000313" key="3">
    <source>
        <dbReference type="Proteomes" id="UP000199075"/>
    </source>
</evidence>
<keyword evidence="3" id="KW-1185">Reference proteome</keyword>
<evidence type="ECO:0008006" key="4">
    <source>
        <dbReference type="Google" id="ProtNLM"/>
    </source>
</evidence>
<evidence type="ECO:0000313" key="2">
    <source>
        <dbReference type="EMBL" id="SDN86487.1"/>
    </source>
</evidence>
<keyword evidence="1" id="KW-1133">Transmembrane helix</keyword>
<feature type="transmembrane region" description="Helical" evidence="1">
    <location>
        <begin position="6"/>
        <end position="30"/>
    </location>
</feature>
<sequence length="204" mass="21517">MDTTTTLLLVAIIAMWISLNCGLVLVYLLWSGQSLWPPGGMGKSRRASVPAGAGTVAREASQAPVLVDEQSGAWGLLVVFDSPSAGLNLNIGNVLAAAGAVFESETRSFTIAGVSPRNPILVANAYPPASLPSFNDHSSQWPIKGLSIRILKDRRSSSPNKLQLVRLVALARDLSRLGANVVDAQNQPITEAGFQAVIDGKAKF</sequence>
<dbReference type="AlphaFoldDB" id="A0A1H0EVN0"/>
<reference evidence="3" key="1">
    <citation type="submission" date="2016-10" db="EMBL/GenBank/DDBJ databases">
        <authorList>
            <person name="Varghese N."/>
            <person name="Submissions S."/>
        </authorList>
    </citation>
    <scope>NUCLEOTIDE SEQUENCE [LARGE SCALE GENOMIC DNA]</scope>
    <source>
        <strain evidence="3">CGMCC 1.6444</strain>
    </source>
</reference>
<name>A0A1H0EVN0_9GAMM</name>
<accession>A0A1H0EVN0</accession>
<keyword evidence="1" id="KW-0812">Transmembrane</keyword>
<keyword evidence="1" id="KW-0472">Membrane</keyword>
<protein>
    <recommendedName>
        <fullName evidence="4">Cell division protein ZipA</fullName>
    </recommendedName>
</protein>
<evidence type="ECO:0000256" key="1">
    <source>
        <dbReference type="SAM" id="Phobius"/>
    </source>
</evidence>
<dbReference type="OrthoDB" id="6167203at2"/>
<proteinExistence type="predicted"/>
<dbReference type="EMBL" id="FNIV01000002">
    <property type="protein sequence ID" value="SDN86487.1"/>
    <property type="molecule type" value="Genomic_DNA"/>
</dbReference>
<dbReference type="RefSeq" id="WP_089677076.1">
    <property type="nucleotide sequence ID" value="NZ_FNIV01000002.1"/>
</dbReference>
<gene>
    <name evidence="2" type="ORF">SAMN04487957_102214</name>
</gene>
<dbReference type="Proteomes" id="UP000199075">
    <property type="component" value="Unassembled WGS sequence"/>
</dbReference>